<gene>
    <name evidence="1" type="ORF">P7H43_05945</name>
</gene>
<evidence type="ECO:0008006" key="3">
    <source>
        <dbReference type="Google" id="ProtNLM"/>
    </source>
</evidence>
<name>A0AAW8TUR5_9ENTE</name>
<dbReference type="EMBL" id="JARQBJ010000002">
    <property type="protein sequence ID" value="MDT2810018.1"/>
    <property type="molecule type" value="Genomic_DNA"/>
</dbReference>
<sequence length="75" mass="8780">MNYETIQLGQAYECQPVGLKKRITGEVIKKLDRCVVVNVERYDYIDHDEIQERCGKVVVRYEEIYGKALVSCFFS</sequence>
<evidence type="ECO:0000313" key="2">
    <source>
        <dbReference type="Proteomes" id="UP001256711"/>
    </source>
</evidence>
<proteinExistence type="predicted"/>
<dbReference type="RefSeq" id="WP_118341179.1">
    <property type="nucleotide sequence ID" value="NZ_CABJBY010000012.1"/>
</dbReference>
<dbReference type="AlphaFoldDB" id="A0AAW8TUR5"/>
<reference evidence="1" key="1">
    <citation type="submission" date="2023-03" db="EMBL/GenBank/DDBJ databases">
        <authorList>
            <person name="Shen W."/>
            <person name="Cai J."/>
        </authorList>
    </citation>
    <scope>NUCLEOTIDE SEQUENCE</scope>
    <source>
        <strain evidence="1">B226-2</strain>
    </source>
</reference>
<comment type="caution">
    <text evidence="1">The sequence shown here is derived from an EMBL/GenBank/DDBJ whole genome shotgun (WGS) entry which is preliminary data.</text>
</comment>
<protein>
    <recommendedName>
        <fullName evidence="3">DUF2187 domain-containing protein</fullName>
    </recommendedName>
</protein>
<accession>A0AAW8TUR5</accession>
<dbReference type="Proteomes" id="UP001256711">
    <property type="component" value="Unassembled WGS sequence"/>
</dbReference>
<organism evidence="1 2">
    <name type="scientific">Enterococcus asini</name>
    <dbReference type="NCBI Taxonomy" id="57732"/>
    <lineage>
        <taxon>Bacteria</taxon>
        <taxon>Bacillati</taxon>
        <taxon>Bacillota</taxon>
        <taxon>Bacilli</taxon>
        <taxon>Lactobacillales</taxon>
        <taxon>Enterococcaceae</taxon>
        <taxon>Enterococcus</taxon>
    </lineage>
</organism>
<evidence type="ECO:0000313" key="1">
    <source>
        <dbReference type="EMBL" id="MDT2810018.1"/>
    </source>
</evidence>